<name>A0AAV1MY16_SCOSC</name>
<dbReference type="Pfam" id="PF00123">
    <property type="entry name" value="Hormone_2"/>
    <property type="match status" value="1"/>
</dbReference>
<dbReference type="GO" id="GO:0007188">
    <property type="term" value="P:adenylate cyclase-modulating G protein-coupled receptor signaling pathway"/>
    <property type="evidence" value="ECO:0007669"/>
    <property type="project" value="TreeGrafter"/>
</dbReference>
<dbReference type="SMART" id="SM00070">
    <property type="entry name" value="GLUCA"/>
    <property type="match status" value="1"/>
</dbReference>
<gene>
    <name evidence="6" type="ORF">FSCOSCO3_A020180</name>
</gene>
<comment type="subcellular location">
    <subcellularLocation>
        <location evidence="1">Secreted</location>
    </subcellularLocation>
</comment>
<dbReference type="InterPro" id="IPR015550">
    <property type="entry name" value="Glucagon"/>
</dbReference>
<keyword evidence="3" id="KW-0964">Secreted</keyword>
<evidence type="ECO:0000256" key="3">
    <source>
        <dbReference type="ARBA" id="ARBA00022525"/>
    </source>
</evidence>
<evidence type="ECO:0000256" key="4">
    <source>
        <dbReference type="ARBA" id="ARBA00022702"/>
    </source>
</evidence>
<evidence type="ECO:0000313" key="7">
    <source>
        <dbReference type="Proteomes" id="UP001314229"/>
    </source>
</evidence>
<dbReference type="AlphaFoldDB" id="A0AAV1MY16"/>
<evidence type="ECO:0000313" key="6">
    <source>
        <dbReference type="EMBL" id="CAK6951391.1"/>
    </source>
</evidence>
<dbReference type="Gene3D" id="6.10.250.590">
    <property type="match status" value="1"/>
</dbReference>
<dbReference type="InterPro" id="IPR000532">
    <property type="entry name" value="Glucagon_GIP_secretin_VIP"/>
</dbReference>
<organism evidence="6 7">
    <name type="scientific">Scomber scombrus</name>
    <name type="common">Atlantic mackerel</name>
    <name type="synonym">Scomber vernalis</name>
    <dbReference type="NCBI Taxonomy" id="13677"/>
    <lineage>
        <taxon>Eukaryota</taxon>
        <taxon>Metazoa</taxon>
        <taxon>Chordata</taxon>
        <taxon>Craniata</taxon>
        <taxon>Vertebrata</taxon>
        <taxon>Euteleostomi</taxon>
        <taxon>Actinopterygii</taxon>
        <taxon>Neopterygii</taxon>
        <taxon>Teleostei</taxon>
        <taxon>Neoteleostei</taxon>
        <taxon>Acanthomorphata</taxon>
        <taxon>Pelagiaria</taxon>
        <taxon>Scombriformes</taxon>
        <taxon>Scombridae</taxon>
        <taxon>Scomber</taxon>
    </lineage>
</organism>
<dbReference type="GO" id="GO:0031769">
    <property type="term" value="F:glucagon receptor binding"/>
    <property type="evidence" value="ECO:0007669"/>
    <property type="project" value="TreeGrafter"/>
</dbReference>
<dbReference type="GO" id="GO:0005179">
    <property type="term" value="F:hormone activity"/>
    <property type="evidence" value="ECO:0007669"/>
    <property type="project" value="UniProtKB-KW"/>
</dbReference>
<dbReference type="EMBL" id="CAWUFR010000006">
    <property type="protein sequence ID" value="CAK6951391.1"/>
    <property type="molecule type" value="Genomic_DNA"/>
</dbReference>
<comment type="similarity">
    <text evidence="2">Belongs to the glucagon family.</text>
</comment>
<proteinExistence type="inferred from homology"/>
<dbReference type="GO" id="GO:0005615">
    <property type="term" value="C:extracellular space"/>
    <property type="evidence" value="ECO:0007669"/>
    <property type="project" value="TreeGrafter"/>
</dbReference>
<evidence type="ECO:0000259" key="5">
    <source>
        <dbReference type="PROSITE" id="PS00260"/>
    </source>
</evidence>
<dbReference type="GO" id="GO:0035774">
    <property type="term" value="P:positive regulation of insulin secretion involved in cellular response to glucose stimulus"/>
    <property type="evidence" value="ECO:0007669"/>
    <property type="project" value="TreeGrafter"/>
</dbReference>
<accession>A0AAV1MY16</accession>
<keyword evidence="4" id="KW-0372">Hormone</keyword>
<feature type="domain" description="Glucagon / GIP / secretin / VIP family" evidence="5">
    <location>
        <begin position="42"/>
        <end position="64"/>
    </location>
</feature>
<dbReference type="PANTHER" id="PTHR11418">
    <property type="entry name" value="GLUCAGON"/>
    <property type="match status" value="1"/>
</dbReference>
<dbReference type="Proteomes" id="UP001314229">
    <property type="component" value="Unassembled WGS sequence"/>
</dbReference>
<dbReference type="GO" id="GO:0010737">
    <property type="term" value="P:protein kinase A signaling"/>
    <property type="evidence" value="ECO:0007669"/>
    <property type="project" value="TreeGrafter"/>
</dbReference>
<dbReference type="PANTHER" id="PTHR11418:SF0">
    <property type="entry name" value="PRO-GLUCAGON"/>
    <property type="match status" value="1"/>
</dbReference>
<dbReference type="GO" id="GO:0043066">
    <property type="term" value="P:negative regulation of apoptotic process"/>
    <property type="evidence" value="ECO:0007669"/>
    <property type="project" value="TreeGrafter"/>
</dbReference>
<dbReference type="PROSITE" id="PS00260">
    <property type="entry name" value="GLUCAGON"/>
    <property type="match status" value="1"/>
</dbReference>
<sequence length="86" mass="9956">MGLIGTRWSRGSVVSGGFSQQHHRWHAYQMERGHNIRNLKRHSDGTFTSDFTHYLDKIKAKDFVEWLASTKREGCHEDLLQTAAEV</sequence>
<protein>
    <submittedName>
        <fullName evidence="6">Glucagon-like</fullName>
    </submittedName>
</protein>
<comment type="caution">
    <text evidence="6">The sequence shown here is derived from an EMBL/GenBank/DDBJ whole genome shotgun (WGS) entry which is preliminary data.</text>
</comment>
<reference evidence="6 7" key="1">
    <citation type="submission" date="2024-01" db="EMBL/GenBank/DDBJ databases">
        <authorList>
            <person name="Alioto T."/>
            <person name="Alioto T."/>
            <person name="Gomez Garrido J."/>
        </authorList>
    </citation>
    <scope>NUCLEOTIDE SEQUENCE [LARGE SCALE GENOMIC DNA]</scope>
</reference>
<keyword evidence="7" id="KW-1185">Reference proteome</keyword>
<evidence type="ECO:0000256" key="2">
    <source>
        <dbReference type="ARBA" id="ARBA00008369"/>
    </source>
</evidence>
<evidence type="ECO:0000256" key="1">
    <source>
        <dbReference type="ARBA" id="ARBA00004613"/>
    </source>
</evidence>